<evidence type="ECO:0000256" key="3">
    <source>
        <dbReference type="ARBA" id="ARBA00022603"/>
    </source>
</evidence>
<keyword evidence="7" id="KW-1185">Reference proteome</keyword>
<evidence type="ECO:0000256" key="2">
    <source>
        <dbReference type="ARBA" id="ARBA00022552"/>
    </source>
</evidence>
<dbReference type="Proteomes" id="UP000075243">
    <property type="component" value="Unassembled WGS sequence"/>
</dbReference>
<dbReference type="OrthoDB" id="784548at2759"/>
<evidence type="ECO:0000256" key="1">
    <source>
        <dbReference type="ARBA" id="ARBA00022490"/>
    </source>
</evidence>
<protein>
    <submittedName>
        <fullName evidence="6">Ribosomal RNA small subunit methyltransferase G</fullName>
        <ecNumber evidence="6">2.1.-.-</ecNumber>
    </submittedName>
</protein>
<keyword evidence="1" id="KW-0963">Cytoplasm</keyword>
<dbReference type="InterPro" id="IPR029063">
    <property type="entry name" value="SAM-dependent_MTases_sf"/>
</dbReference>
<reference evidence="6" key="1">
    <citation type="journal article" date="2012" name="Nat. Biotechnol.">
        <title>Draft genome sequence of pigeonpea (Cajanus cajan), an orphan legume crop of resource-poor farmers.</title>
        <authorList>
            <person name="Varshney R.K."/>
            <person name="Chen W."/>
            <person name="Li Y."/>
            <person name="Bharti A.K."/>
            <person name="Saxena R.K."/>
            <person name="Schlueter J.A."/>
            <person name="Donoghue M.T."/>
            <person name="Azam S."/>
            <person name="Fan G."/>
            <person name="Whaley A.M."/>
            <person name="Farmer A.D."/>
            <person name="Sheridan J."/>
            <person name="Iwata A."/>
            <person name="Tuteja R."/>
            <person name="Penmetsa R.V."/>
            <person name="Wu W."/>
            <person name="Upadhyaya H.D."/>
            <person name="Yang S.P."/>
            <person name="Shah T."/>
            <person name="Saxena K.B."/>
            <person name="Michael T."/>
            <person name="McCombie W.R."/>
            <person name="Yang B."/>
            <person name="Zhang G."/>
            <person name="Yang H."/>
            <person name="Wang J."/>
            <person name="Spillane C."/>
            <person name="Cook D.R."/>
            <person name="May G.D."/>
            <person name="Xu X."/>
            <person name="Jackson S.A."/>
        </authorList>
    </citation>
    <scope>NUCLEOTIDE SEQUENCE [LARGE SCALE GENOMIC DNA]</scope>
</reference>
<dbReference type="EC" id="2.1.-.-" evidence="6"/>
<dbReference type="EMBL" id="KQ484875">
    <property type="protein sequence ID" value="KYP33478.1"/>
    <property type="molecule type" value="Genomic_DNA"/>
</dbReference>
<dbReference type="SUPFAM" id="SSF53335">
    <property type="entry name" value="S-adenosyl-L-methionine-dependent methyltransferases"/>
    <property type="match status" value="1"/>
</dbReference>
<sequence>MLIGSNLHFSRWTFFKHLTTRKFTPPLCQHKSLATLSHFGTLNSRQKDQVHLYVHTLLQWNKRMNLTAVRDVNEAMERHVEDSLSILPPLSDCYRSHCGASCDKLSLVDVGTGAGLPGVVLAIARPEWDVTLLESMNKRCVFLEHVVSVIGSSNIQIVKGRAESLGQNPCFREQFDVAVARAVAEMRILAEYCLPLVRVGGLFIAAKGHDPQDEIKKAERAIQKVGASLLQVCSVESQSPYGQRTAVICLKDRPTPMKYPRDPGTPAKEPL</sequence>
<dbReference type="CDD" id="cd02440">
    <property type="entry name" value="AdoMet_MTases"/>
    <property type="match status" value="1"/>
</dbReference>
<evidence type="ECO:0000256" key="5">
    <source>
        <dbReference type="ARBA" id="ARBA00022691"/>
    </source>
</evidence>
<dbReference type="Gramene" id="C.cajan_43527.t">
    <property type="protein sequence ID" value="C.cajan_43527.t"/>
    <property type="gene ID" value="C.cajan_43527"/>
</dbReference>
<dbReference type="GO" id="GO:0005829">
    <property type="term" value="C:cytosol"/>
    <property type="evidence" value="ECO:0007669"/>
    <property type="project" value="TreeGrafter"/>
</dbReference>
<evidence type="ECO:0000313" key="7">
    <source>
        <dbReference type="Proteomes" id="UP000075243"/>
    </source>
</evidence>
<dbReference type="PANTHER" id="PTHR31760:SF0">
    <property type="entry name" value="S-ADENOSYL-L-METHIONINE-DEPENDENT METHYLTRANSFERASES SUPERFAMILY PROTEIN"/>
    <property type="match status" value="1"/>
</dbReference>
<keyword evidence="4 6" id="KW-0808">Transferase</keyword>
<dbReference type="PANTHER" id="PTHR31760">
    <property type="entry name" value="S-ADENOSYL-L-METHIONINE-DEPENDENT METHYLTRANSFERASES SUPERFAMILY PROTEIN"/>
    <property type="match status" value="1"/>
</dbReference>
<keyword evidence="3 6" id="KW-0489">Methyltransferase</keyword>
<accession>A0A151QT30</accession>
<dbReference type="GO" id="GO:0070043">
    <property type="term" value="F:rRNA (guanine-N7-)-methyltransferase activity"/>
    <property type="evidence" value="ECO:0007669"/>
    <property type="project" value="TreeGrafter"/>
</dbReference>
<dbReference type="HAMAP" id="MF_00074">
    <property type="entry name" value="16SrRNA_methyltr_G"/>
    <property type="match status" value="1"/>
</dbReference>
<dbReference type="Gene3D" id="3.40.50.150">
    <property type="entry name" value="Vaccinia Virus protein VP39"/>
    <property type="match status" value="1"/>
</dbReference>
<evidence type="ECO:0000256" key="4">
    <source>
        <dbReference type="ARBA" id="ARBA00022679"/>
    </source>
</evidence>
<dbReference type="AlphaFoldDB" id="A0A151QT30"/>
<organism evidence="6 7">
    <name type="scientific">Cajanus cajan</name>
    <name type="common">Pigeon pea</name>
    <name type="synonym">Cajanus indicus</name>
    <dbReference type="NCBI Taxonomy" id="3821"/>
    <lineage>
        <taxon>Eukaryota</taxon>
        <taxon>Viridiplantae</taxon>
        <taxon>Streptophyta</taxon>
        <taxon>Embryophyta</taxon>
        <taxon>Tracheophyta</taxon>
        <taxon>Spermatophyta</taxon>
        <taxon>Magnoliopsida</taxon>
        <taxon>eudicotyledons</taxon>
        <taxon>Gunneridae</taxon>
        <taxon>Pentapetalae</taxon>
        <taxon>rosids</taxon>
        <taxon>fabids</taxon>
        <taxon>Fabales</taxon>
        <taxon>Fabaceae</taxon>
        <taxon>Papilionoideae</taxon>
        <taxon>50 kb inversion clade</taxon>
        <taxon>NPAAA clade</taxon>
        <taxon>indigoferoid/millettioid clade</taxon>
        <taxon>Phaseoleae</taxon>
        <taxon>Cajanus</taxon>
    </lineage>
</organism>
<keyword evidence="2" id="KW-0698">rRNA processing</keyword>
<dbReference type="NCBIfam" id="TIGR00138">
    <property type="entry name" value="rsmG_gidB"/>
    <property type="match status" value="1"/>
</dbReference>
<dbReference type="OMA" id="FWEKHLW"/>
<dbReference type="Pfam" id="PF02527">
    <property type="entry name" value="GidB"/>
    <property type="match status" value="1"/>
</dbReference>
<gene>
    <name evidence="6" type="ORF">KK1_045660</name>
</gene>
<proteinExistence type="inferred from homology"/>
<name>A0A151QT30_CAJCA</name>
<dbReference type="FunFam" id="3.40.50.150:FF:000041">
    <property type="entry name" value="Ribosomal RNA small subunit methyltransferase G"/>
    <property type="match status" value="1"/>
</dbReference>
<keyword evidence="5" id="KW-0949">S-adenosyl-L-methionine</keyword>
<evidence type="ECO:0000313" key="6">
    <source>
        <dbReference type="EMBL" id="KYP33478.1"/>
    </source>
</evidence>
<dbReference type="InterPro" id="IPR003682">
    <property type="entry name" value="rRNA_ssu_MeTfrase_G"/>
</dbReference>
<dbReference type="STRING" id="3821.A0A151QT30"/>